<dbReference type="EMBL" id="BMNA01000004">
    <property type="protein sequence ID" value="GGM05899.1"/>
    <property type="molecule type" value="Genomic_DNA"/>
</dbReference>
<dbReference type="SUPFAM" id="SSF53474">
    <property type="entry name" value="alpha/beta-Hydrolases"/>
    <property type="match status" value="1"/>
</dbReference>
<proteinExistence type="inferred from homology"/>
<evidence type="ECO:0000313" key="3">
    <source>
        <dbReference type="EMBL" id="GGM05899.1"/>
    </source>
</evidence>
<gene>
    <name evidence="3" type="ORF">GCM10011594_27660</name>
</gene>
<dbReference type="AlphaFoldDB" id="A0A917WII6"/>
<accession>A0A917WII6</accession>
<dbReference type="Gene3D" id="3.40.50.1820">
    <property type="entry name" value="alpha/beta hydrolase"/>
    <property type="match status" value="1"/>
</dbReference>
<comment type="caution">
    <text evidence="3">The sequence shown here is derived from an EMBL/GenBank/DDBJ whole genome shotgun (WGS) entry which is preliminary data.</text>
</comment>
<dbReference type="PRINTS" id="PR00111">
    <property type="entry name" value="ABHYDROLASE"/>
</dbReference>
<protein>
    <submittedName>
        <fullName evidence="3">Hydrolase</fullName>
    </submittedName>
</protein>
<evidence type="ECO:0000259" key="2">
    <source>
        <dbReference type="Pfam" id="PF12697"/>
    </source>
</evidence>
<comment type="similarity">
    <text evidence="1">Belongs to the AB hydrolase superfamily.</text>
</comment>
<reference evidence="3" key="1">
    <citation type="journal article" date="2014" name="Int. J. Syst. Evol. Microbiol.">
        <title>Complete genome sequence of Corynebacterium casei LMG S-19264T (=DSM 44701T), isolated from a smear-ripened cheese.</title>
        <authorList>
            <consortium name="US DOE Joint Genome Institute (JGI-PGF)"/>
            <person name="Walter F."/>
            <person name="Albersmeier A."/>
            <person name="Kalinowski J."/>
            <person name="Ruckert C."/>
        </authorList>
    </citation>
    <scope>NUCLEOTIDE SEQUENCE</scope>
    <source>
        <strain evidence="3">CGMCC 4.7308</strain>
    </source>
</reference>
<organism evidence="3 4">
    <name type="scientific">Nakamurella endophytica</name>
    <dbReference type="NCBI Taxonomy" id="1748367"/>
    <lineage>
        <taxon>Bacteria</taxon>
        <taxon>Bacillati</taxon>
        <taxon>Actinomycetota</taxon>
        <taxon>Actinomycetes</taxon>
        <taxon>Nakamurellales</taxon>
        <taxon>Nakamurellaceae</taxon>
        <taxon>Nakamurella</taxon>
    </lineage>
</organism>
<reference evidence="3" key="2">
    <citation type="submission" date="2020-09" db="EMBL/GenBank/DDBJ databases">
        <authorList>
            <person name="Sun Q."/>
            <person name="Zhou Y."/>
        </authorList>
    </citation>
    <scope>NUCLEOTIDE SEQUENCE</scope>
    <source>
        <strain evidence="3">CGMCC 4.7308</strain>
    </source>
</reference>
<evidence type="ECO:0000256" key="1">
    <source>
        <dbReference type="ARBA" id="ARBA00008645"/>
    </source>
</evidence>
<dbReference type="InterPro" id="IPR029058">
    <property type="entry name" value="AB_hydrolase_fold"/>
</dbReference>
<dbReference type="InterPro" id="IPR000073">
    <property type="entry name" value="AB_hydrolase_1"/>
</dbReference>
<name>A0A917WII6_9ACTN</name>
<dbReference type="PANTHER" id="PTHR43039">
    <property type="entry name" value="ESTERASE-RELATED"/>
    <property type="match status" value="1"/>
</dbReference>
<dbReference type="Proteomes" id="UP000655208">
    <property type="component" value="Unassembled WGS sequence"/>
</dbReference>
<keyword evidence="3" id="KW-0378">Hydrolase</keyword>
<dbReference type="Pfam" id="PF12697">
    <property type="entry name" value="Abhydrolase_6"/>
    <property type="match status" value="1"/>
</dbReference>
<keyword evidence="4" id="KW-1185">Reference proteome</keyword>
<dbReference type="GO" id="GO:0016787">
    <property type="term" value="F:hydrolase activity"/>
    <property type="evidence" value="ECO:0007669"/>
    <property type="project" value="UniProtKB-KW"/>
</dbReference>
<feature type="domain" description="AB hydrolase-1" evidence="2">
    <location>
        <begin position="22"/>
        <end position="259"/>
    </location>
</feature>
<evidence type="ECO:0000313" key="4">
    <source>
        <dbReference type="Proteomes" id="UP000655208"/>
    </source>
</evidence>
<sequence>MPPGSVQRNHVRVLGRPDGPTVMFAHGFGCDQNMWRRLVPQFLSDHRVVLFDHVGAGRSDMDAYDFGKYSSIDGYAGDIVEICDELGLSDVVLVGHSISAMIAAAAAAARPDLFSRLVLVAPSPRYVDDRSAGYVGGFTAADIDGLLDSLDSNYFGWATAMAPMVMGNPDRPELGEELTTSFCRTRPEIAHQFARVTFLTDARALLGRVVTSSLVLQCSDDILAPVEVGRYVHRHLPDSAFRQLRATGHCPHVSAPEETGAAILEYLRSTAPVPLSIAS</sequence>